<accession>A0A6A6HC77</accession>
<evidence type="ECO:0000256" key="2">
    <source>
        <dbReference type="SAM" id="MobiDB-lite"/>
    </source>
</evidence>
<sequence length="211" mass="22705">MMASTSNHTQGDSNQGGSPPLERTPILDVDALPTALAPDKFSILEADALPTALARHAAATQKTNRIAAIVGKCRAAIGLLEMQLDTERGALEDLMRRLQEAKEEKATWQARLECVRELQTALRAQSIATPNSEADVESQAANDGSQESDVPDGVGDLAMMEREEQKAGEDACDEGRPEEDLELPSIVHDRSGNPDESPTNPKKRARKGSLP</sequence>
<keyword evidence="1" id="KW-0175">Coiled coil</keyword>
<protein>
    <submittedName>
        <fullName evidence="3">Uncharacterized protein</fullName>
    </submittedName>
</protein>
<evidence type="ECO:0000313" key="4">
    <source>
        <dbReference type="Proteomes" id="UP000800092"/>
    </source>
</evidence>
<feature type="region of interest" description="Disordered" evidence="2">
    <location>
        <begin position="126"/>
        <end position="211"/>
    </location>
</feature>
<proteinExistence type="predicted"/>
<dbReference type="Proteomes" id="UP000800092">
    <property type="component" value="Unassembled WGS sequence"/>
</dbReference>
<organism evidence="3 4">
    <name type="scientific">Viridothelium virens</name>
    <name type="common">Speckled blister lichen</name>
    <name type="synonym">Trypethelium virens</name>
    <dbReference type="NCBI Taxonomy" id="1048519"/>
    <lineage>
        <taxon>Eukaryota</taxon>
        <taxon>Fungi</taxon>
        <taxon>Dikarya</taxon>
        <taxon>Ascomycota</taxon>
        <taxon>Pezizomycotina</taxon>
        <taxon>Dothideomycetes</taxon>
        <taxon>Dothideomycetes incertae sedis</taxon>
        <taxon>Trypetheliales</taxon>
        <taxon>Trypetheliaceae</taxon>
        <taxon>Viridothelium</taxon>
    </lineage>
</organism>
<feature type="region of interest" description="Disordered" evidence="2">
    <location>
        <begin position="1"/>
        <end position="25"/>
    </location>
</feature>
<feature type="compositionally biased region" description="Basic residues" evidence="2">
    <location>
        <begin position="201"/>
        <end position="211"/>
    </location>
</feature>
<feature type="compositionally biased region" description="Polar residues" evidence="2">
    <location>
        <begin position="139"/>
        <end position="148"/>
    </location>
</feature>
<dbReference type="AlphaFoldDB" id="A0A6A6HC77"/>
<gene>
    <name evidence="3" type="ORF">EV356DRAFT_93873</name>
</gene>
<feature type="coiled-coil region" evidence="1">
    <location>
        <begin position="84"/>
        <end position="118"/>
    </location>
</feature>
<evidence type="ECO:0000256" key="1">
    <source>
        <dbReference type="SAM" id="Coils"/>
    </source>
</evidence>
<reference evidence="3" key="1">
    <citation type="journal article" date="2020" name="Stud. Mycol.">
        <title>101 Dothideomycetes genomes: a test case for predicting lifestyles and emergence of pathogens.</title>
        <authorList>
            <person name="Haridas S."/>
            <person name="Albert R."/>
            <person name="Binder M."/>
            <person name="Bloem J."/>
            <person name="Labutti K."/>
            <person name="Salamov A."/>
            <person name="Andreopoulos B."/>
            <person name="Baker S."/>
            <person name="Barry K."/>
            <person name="Bills G."/>
            <person name="Bluhm B."/>
            <person name="Cannon C."/>
            <person name="Castanera R."/>
            <person name="Culley D."/>
            <person name="Daum C."/>
            <person name="Ezra D."/>
            <person name="Gonzalez J."/>
            <person name="Henrissat B."/>
            <person name="Kuo A."/>
            <person name="Liang C."/>
            <person name="Lipzen A."/>
            <person name="Lutzoni F."/>
            <person name="Magnuson J."/>
            <person name="Mondo S."/>
            <person name="Nolan M."/>
            <person name="Ohm R."/>
            <person name="Pangilinan J."/>
            <person name="Park H.-J."/>
            <person name="Ramirez L."/>
            <person name="Alfaro M."/>
            <person name="Sun H."/>
            <person name="Tritt A."/>
            <person name="Yoshinaga Y."/>
            <person name="Zwiers L.-H."/>
            <person name="Turgeon B."/>
            <person name="Goodwin S."/>
            <person name="Spatafora J."/>
            <person name="Crous P."/>
            <person name="Grigoriev I."/>
        </authorList>
    </citation>
    <scope>NUCLEOTIDE SEQUENCE</scope>
    <source>
        <strain evidence="3">Tuck. ex Michener</strain>
    </source>
</reference>
<feature type="compositionally biased region" description="Basic and acidic residues" evidence="2">
    <location>
        <begin position="159"/>
        <end position="175"/>
    </location>
</feature>
<keyword evidence="4" id="KW-1185">Reference proteome</keyword>
<feature type="compositionally biased region" description="Polar residues" evidence="2">
    <location>
        <begin position="1"/>
        <end position="17"/>
    </location>
</feature>
<dbReference type="EMBL" id="ML991789">
    <property type="protein sequence ID" value="KAF2235705.1"/>
    <property type="molecule type" value="Genomic_DNA"/>
</dbReference>
<name>A0A6A6HC77_VIRVR</name>
<evidence type="ECO:0000313" key="3">
    <source>
        <dbReference type="EMBL" id="KAF2235705.1"/>
    </source>
</evidence>